<sequence length="145" mass="16971">MLNSTFQRNEPFYELFRKLAGAVEAKLLQVQGVRSAYSLMHIEDVFDILKYELTNWIKFKKIYFTQLLNLKNQEHMKTIELRMESKYTLNAAADNSNTSTSQSLAQVLSVFITNITKYNSNNNNIFKRLIESIFNEDNHGQINHK</sequence>
<dbReference type="EMBL" id="CAJOBB010002011">
    <property type="protein sequence ID" value="CAF3928713.1"/>
    <property type="molecule type" value="Genomic_DNA"/>
</dbReference>
<dbReference type="Proteomes" id="UP000663860">
    <property type="component" value="Unassembled WGS sequence"/>
</dbReference>
<evidence type="ECO:0000313" key="2">
    <source>
        <dbReference type="EMBL" id="CAF3928713.1"/>
    </source>
</evidence>
<protein>
    <submittedName>
        <fullName evidence="1">Uncharacterized protein</fullName>
    </submittedName>
</protein>
<dbReference type="Proteomes" id="UP000663868">
    <property type="component" value="Unassembled WGS sequence"/>
</dbReference>
<reference evidence="1" key="1">
    <citation type="submission" date="2021-02" db="EMBL/GenBank/DDBJ databases">
        <authorList>
            <person name="Nowell W R."/>
        </authorList>
    </citation>
    <scope>NUCLEOTIDE SEQUENCE</scope>
</reference>
<name>A0A815DAN9_9BILA</name>
<comment type="caution">
    <text evidence="1">The sequence shown here is derived from an EMBL/GenBank/DDBJ whole genome shotgun (WGS) entry which is preliminary data.</text>
</comment>
<organism evidence="1 3">
    <name type="scientific">Adineta steineri</name>
    <dbReference type="NCBI Taxonomy" id="433720"/>
    <lineage>
        <taxon>Eukaryota</taxon>
        <taxon>Metazoa</taxon>
        <taxon>Spiralia</taxon>
        <taxon>Gnathifera</taxon>
        <taxon>Rotifera</taxon>
        <taxon>Eurotatoria</taxon>
        <taxon>Bdelloidea</taxon>
        <taxon>Adinetida</taxon>
        <taxon>Adinetidae</taxon>
        <taxon>Adineta</taxon>
    </lineage>
</organism>
<proteinExistence type="predicted"/>
<accession>A0A815DAN9</accession>
<dbReference type="EMBL" id="CAJNOE010000634">
    <property type="protein sequence ID" value="CAF1295429.1"/>
    <property type="molecule type" value="Genomic_DNA"/>
</dbReference>
<evidence type="ECO:0000313" key="1">
    <source>
        <dbReference type="EMBL" id="CAF1295429.1"/>
    </source>
</evidence>
<gene>
    <name evidence="1" type="ORF">IZO911_LOCUS33755</name>
    <name evidence="2" type="ORF">KXQ929_LOCUS24334</name>
</gene>
<evidence type="ECO:0000313" key="3">
    <source>
        <dbReference type="Proteomes" id="UP000663860"/>
    </source>
</evidence>
<dbReference type="AlphaFoldDB" id="A0A815DAN9"/>